<dbReference type="AlphaFoldDB" id="A0A4J2F0R9"/>
<dbReference type="EMBL" id="CAATGR010000012">
    <property type="protein sequence ID" value="VNP70482.1"/>
    <property type="molecule type" value="Genomic_DNA"/>
</dbReference>
<evidence type="ECO:0000313" key="1">
    <source>
        <dbReference type="EMBL" id="VNP70482.1"/>
    </source>
</evidence>
<organism evidence="4">
    <name type="scientific">Streptococcus pneumoniae</name>
    <dbReference type="NCBI Taxonomy" id="1313"/>
    <lineage>
        <taxon>Bacteria</taxon>
        <taxon>Bacillati</taxon>
        <taxon>Bacillota</taxon>
        <taxon>Bacilli</taxon>
        <taxon>Lactobacillales</taxon>
        <taxon>Streptococcaceae</taxon>
        <taxon>Streptococcus</taxon>
    </lineage>
</organism>
<sequence length="57" mass="6493">MVEPNLESLIKDLYNHARHDLSEDLVAALLETTKNCLLQMSNCRQFVSQAWSIVNCS</sequence>
<proteinExistence type="predicted"/>
<dbReference type="EMBL" id="CAATIM010000014">
    <property type="protein sequence ID" value="VNQ73397.1"/>
    <property type="molecule type" value="Genomic_DNA"/>
</dbReference>
<evidence type="ECO:0000313" key="4">
    <source>
        <dbReference type="EMBL" id="VNQ73397.1"/>
    </source>
</evidence>
<gene>
    <name evidence="3" type="ORF">SAMEA2341556_01739</name>
    <name evidence="4" type="ORF">SAMEA2796750_01892</name>
    <name evidence="1" type="ORF">SAMEA2814122_01581</name>
    <name evidence="2" type="ORF">SAMEA3206929_01694</name>
</gene>
<protein>
    <submittedName>
        <fullName evidence="4">Uncharacterized protein</fullName>
    </submittedName>
</protein>
<name>A0A4J2F0R9_STREE</name>
<evidence type="ECO:0000313" key="2">
    <source>
        <dbReference type="EMBL" id="VNP74314.1"/>
    </source>
</evidence>
<dbReference type="EMBL" id="CAATHE010000013">
    <property type="protein sequence ID" value="VNQ06392.1"/>
    <property type="molecule type" value="Genomic_DNA"/>
</dbReference>
<evidence type="ECO:0000313" key="3">
    <source>
        <dbReference type="EMBL" id="VNQ06392.1"/>
    </source>
</evidence>
<dbReference type="EMBL" id="CAATGW010000017">
    <property type="protein sequence ID" value="VNP74314.1"/>
    <property type="molecule type" value="Genomic_DNA"/>
</dbReference>
<accession>A0A4J2F0R9</accession>
<reference evidence="4" key="1">
    <citation type="submission" date="2019-04" db="EMBL/GenBank/DDBJ databases">
        <authorList>
            <consortium name="Pathogen Informatics"/>
        </authorList>
    </citation>
    <scope>NUCLEOTIDE SEQUENCE</scope>
    <source>
        <strain evidence="4">GPSC13</strain>
    </source>
</reference>